<gene>
    <name evidence="1" type="ORF">GB882_03305</name>
</gene>
<accession>A0A7J9UST9</accession>
<comment type="caution">
    <text evidence="1">The sequence shown here is derived from an EMBL/GenBank/DDBJ whole genome shotgun (WGS) entry which is preliminary data.</text>
</comment>
<dbReference type="SUPFAM" id="SSF158997">
    <property type="entry name" value="Trm112p-like"/>
    <property type="match status" value="1"/>
</dbReference>
<evidence type="ECO:0008006" key="3">
    <source>
        <dbReference type="Google" id="ProtNLM"/>
    </source>
</evidence>
<reference evidence="1 2" key="1">
    <citation type="submission" date="2019-10" db="EMBL/GenBank/DDBJ databases">
        <title>Georgenia wutianyii sp. nov. and Georgenia yuyongxinii sp. nov. isolated from plateau pika (Ochotona curzoniae) in the Qinghai-Tibet plateau of China.</title>
        <authorList>
            <person name="Tian Z."/>
        </authorList>
    </citation>
    <scope>NUCLEOTIDE SEQUENCE [LARGE SCALE GENOMIC DNA]</scope>
    <source>
        <strain evidence="1 2">JCM 15130</strain>
    </source>
</reference>
<dbReference type="RefSeq" id="WP_152230283.1">
    <property type="nucleotide sequence ID" value="NZ_BAAAOT010000004.1"/>
</dbReference>
<organism evidence="1 2">
    <name type="scientific">Georgenia ruanii</name>
    <dbReference type="NCBI Taxonomy" id="348442"/>
    <lineage>
        <taxon>Bacteria</taxon>
        <taxon>Bacillati</taxon>
        <taxon>Actinomycetota</taxon>
        <taxon>Actinomycetes</taxon>
        <taxon>Micrococcales</taxon>
        <taxon>Bogoriellaceae</taxon>
        <taxon>Georgenia</taxon>
    </lineage>
</organism>
<evidence type="ECO:0000313" key="2">
    <source>
        <dbReference type="Proteomes" id="UP000429644"/>
    </source>
</evidence>
<keyword evidence="2" id="KW-1185">Reference proteome</keyword>
<sequence length="79" mass="8510">MSETTHTPHTPLLGIDPWVRQILRCPVTGADLVDGVGPDGQPELVSTSEVNPLAYPVRDGVPILLEDEARPAERVPSDD</sequence>
<protein>
    <recommendedName>
        <fullName evidence="3">Trm112 family protein</fullName>
    </recommendedName>
</protein>
<proteinExistence type="predicted"/>
<dbReference type="OrthoDB" id="9812205at2"/>
<dbReference type="EMBL" id="WHPD01000724">
    <property type="protein sequence ID" value="MPV87681.1"/>
    <property type="molecule type" value="Genomic_DNA"/>
</dbReference>
<dbReference type="Gene3D" id="2.20.25.10">
    <property type="match status" value="1"/>
</dbReference>
<dbReference type="AlphaFoldDB" id="A0A7J9UST9"/>
<name>A0A7J9UST9_9MICO</name>
<evidence type="ECO:0000313" key="1">
    <source>
        <dbReference type="EMBL" id="MPV87681.1"/>
    </source>
</evidence>
<dbReference type="Proteomes" id="UP000429644">
    <property type="component" value="Unassembled WGS sequence"/>
</dbReference>